<evidence type="ECO:0000313" key="9">
    <source>
        <dbReference type="EMBL" id="GLX79174.1"/>
    </source>
</evidence>
<protein>
    <submittedName>
        <fullName evidence="9">C-type cytochrome biogenesis protein CcmI</fullName>
    </submittedName>
</protein>
<sequence>MIELLIIVIALVLLLLVVIWGHFLTQNRHQAAADNSFRDQTNVRLYHEHKAEIEQDYQQGALDSESYQYLKTELDQSLLQDIEDNSKEARQQHSDSRQLSIFWPVVLSVFILGFSGYFYQQNGAFDLIASTPQARAGHEMLDEQQQVIVQVQKLKQLTEQQPKNADAWYQLGQALVGIGEFSEALSAFDQVIAIDGEHADLYGAKAQASYYQNQQRITPQVQGFIDKALALDARDPSTNILLGMDQFTNKAYQQAIDYWQLVIADARPTVNIEALQGAIDEAKNRLSLTSGVIAKNTGLPAPELALHVSISEEIAQQLSISEDNVVFVYAIPANGSRMPLAAVKLKASDLPIDVVLNDARAMSPQAKLSDAEKVHLYAIISSDGGVGIKSGDYKAELQNIDVRRTTPIELVIDSVVQ</sequence>
<feature type="repeat" description="TPR" evidence="5">
    <location>
        <begin position="165"/>
        <end position="198"/>
    </location>
</feature>
<evidence type="ECO:0000256" key="3">
    <source>
        <dbReference type="ARBA" id="ARBA00022748"/>
    </source>
</evidence>
<dbReference type="InterPro" id="IPR017560">
    <property type="entry name" value="Cyt_c_biogenesis_CcmI"/>
</dbReference>
<dbReference type="Pfam" id="PF23914">
    <property type="entry name" value="TPR_CcmH_CycH"/>
    <property type="match status" value="1"/>
</dbReference>
<dbReference type="Proteomes" id="UP001157186">
    <property type="component" value="Unassembled WGS sequence"/>
</dbReference>
<evidence type="ECO:0000259" key="7">
    <source>
        <dbReference type="Pfam" id="PF23892"/>
    </source>
</evidence>
<evidence type="ECO:0000313" key="10">
    <source>
        <dbReference type="Proteomes" id="UP001157186"/>
    </source>
</evidence>
<keyword evidence="6" id="KW-0812">Transmembrane</keyword>
<dbReference type="InterPro" id="IPR011990">
    <property type="entry name" value="TPR-like_helical_dom_sf"/>
</dbReference>
<feature type="domain" description="Cytochrome c-type biogenesis protein H Ig-like" evidence="7">
    <location>
        <begin position="305"/>
        <end position="413"/>
    </location>
</feature>
<dbReference type="InterPro" id="IPR056413">
    <property type="entry name" value="TPR_CcmH_CycH"/>
</dbReference>
<evidence type="ECO:0000256" key="1">
    <source>
        <dbReference type="ARBA" id="ARBA00004196"/>
    </source>
</evidence>
<dbReference type="PANTHER" id="PTHR47870:SF4">
    <property type="entry name" value="CYTOCHROME C-TYPE BIOGENESIS PROTEIN CYCH"/>
    <property type="match status" value="1"/>
</dbReference>
<reference evidence="9 10" key="1">
    <citation type="submission" date="2023-03" db="EMBL/GenBank/DDBJ databases">
        <title>Draft genome sequence of Thalassotalea insulae KCTC 62186T.</title>
        <authorList>
            <person name="Sawabe T."/>
        </authorList>
    </citation>
    <scope>NUCLEOTIDE SEQUENCE [LARGE SCALE GENOMIC DNA]</scope>
    <source>
        <strain evidence="9 10">KCTC 62186</strain>
    </source>
</reference>
<dbReference type="EMBL" id="BSST01000001">
    <property type="protein sequence ID" value="GLX79174.1"/>
    <property type="molecule type" value="Genomic_DNA"/>
</dbReference>
<gene>
    <name evidence="9" type="ORF">tinsulaeT_25140</name>
</gene>
<accession>A0ABQ6GUZ3</accession>
<feature type="transmembrane region" description="Helical" evidence="6">
    <location>
        <begin position="99"/>
        <end position="119"/>
    </location>
</feature>
<dbReference type="InterPro" id="IPR051263">
    <property type="entry name" value="C-type_cytochrome_biogenesis"/>
</dbReference>
<evidence type="ECO:0000256" key="5">
    <source>
        <dbReference type="PROSITE-ProRule" id="PRU00339"/>
    </source>
</evidence>
<feature type="transmembrane region" description="Helical" evidence="6">
    <location>
        <begin position="6"/>
        <end position="24"/>
    </location>
</feature>
<comment type="caution">
    <text evidence="9">The sequence shown here is derived from an EMBL/GenBank/DDBJ whole genome shotgun (WGS) entry which is preliminary data.</text>
</comment>
<name>A0ABQ6GUZ3_9GAMM</name>
<keyword evidence="6" id="KW-1133">Transmembrane helix</keyword>
<proteinExistence type="predicted"/>
<keyword evidence="6" id="KW-0472">Membrane</keyword>
<keyword evidence="10" id="KW-1185">Reference proteome</keyword>
<organism evidence="9 10">
    <name type="scientific">Thalassotalea insulae</name>
    <dbReference type="NCBI Taxonomy" id="2056778"/>
    <lineage>
        <taxon>Bacteria</taxon>
        <taxon>Pseudomonadati</taxon>
        <taxon>Pseudomonadota</taxon>
        <taxon>Gammaproteobacteria</taxon>
        <taxon>Alteromonadales</taxon>
        <taxon>Colwelliaceae</taxon>
        <taxon>Thalassotalea</taxon>
    </lineage>
</organism>
<comment type="subcellular location">
    <subcellularLocation>
        <location evidence="1">Cell envelope</location>
    </subcellularLocation>
</comment>
<dbReference type="PROSITE" id="PS50293">
    <property type="entry name" value="TPR_REGION"/>
    <property type="match status" value="1"/>
</dbReference>
<dbReference type="PROSITE" id="PS50005">
    <property type="entry name" value="TPR"/>
    <property type="match status" value="1"/>
</dbReference>
<dbReference type="InterPro" id="IPR019734">
    <property type="entry name" value="TPR_rpt"/>
</dbReference>
<dbReference type="SUPFAM" id="SSF48452">
    <property type="entry name" value="TPR-like"/>
    <property type="match status" value="1"/>
</dbReference>
<evidence type="ECO:0000256" key="2">
    <source>
        <dbReference type="ARBA" id="ARBA00022737"/>
    </source>
</evidence>
<keyword evidence="3" id="KW-0201">Cytochrome c-type biogenesis</keyword>
<dbReference type="RefSeq" id="WP_284245077.1">
    <property type="nucleotide sequence ID" value="NZ_BSST01000001.1"/>
</dbReference>
<dbReference type="Gene3D" id="1.25.40.10">
    <property type="entry name" value="Tetratricopeptide repeat domain"/>
    <property type="match status" value="1"/>
</dbReference>
<dbReference type="PANTHER" id="PTHR47870">
    <property type="entry name" value="CYTOCHROME C-TYPE BIOGENESIS PROTEIN CCMH"/>
    <property type="match status" value="1"/>
</dbReference>
<dbReference type="Pfam" id="PF23892">
    <property type="entry name" value="Ig_CycH"/>
    <property type="match status" value="1"/>
</dbReference>
<evidence type="ECO:0000259" key="8">
    <source>
        <dbReference type="Pfam" id="PF23914"/>
    </source>
</evidence>
<feature type="domain" description="Cytochrome c-type biogenesis protein H TPR" evidence="8">
    <location>
        <begin position="158"/>
        <end position="262"/>
    </location>
</feature>
<evidence type="ECO:0000256" key="6">
    <source>
        <dbReference type="SAM" id="Phobius"/>
    </source>
</evidence>
<evidence type="ECO:0000256" key="4">
    <source>
        <dbReference type="ARBA" id="ARBA00022803"/>
    </source>
</evidence>
<dbReference type="InterPro" id="IPR056412">
    <property type="entry name" value="Ig_CycH"/>
</dbReference>
<keyword evidence="2" id="KW-0677">Repeat</keyword>
<keyword evidence="4 5" id="KW-0802">TPR repeat</keyword>
<dbReference type="SMART" id="SM00028">
    <property type="entry name" value="TPR"/>
    <property type="match status" value="1"/>
</dbReference>
<dbReference type="NCBIfam" id="TIGR03142">
    <property type="entry name" value="cytochro_ccmI"/>
    <property type="match status" value="1"/>
</dbReference>